<evidence type="ECO:0000313" key="2">
    <source>
        <dbReference type="EMBL" id="CEK58313.1"/>
    </source>
</evidence>
<reference evidence="2" key="1">
    <citation type="submission" date="2014-12" db="EMBL/GenBank/DDBJ databases">
        <title>Insight into the proteome of Arion vulgaris.</title>
        <authorList>
            <person name="Aradska J."/>
            <person name="Bulat T."/>
            <person name="Smidak R."/>
            <person name="Sarate P."/>
            <person name="Gangsoo J."/>
            <person name="Sialana F."/>
            <person name="Bilban M."/>
            <person name="Lubec G."/>
        </authorList>
    </citation>
    <scope>NUCLEOTIDE SEQUENCE</scope>
    <source>
        <tissue evidence="2">Skin</tissue>
    </source>
</reference>
<name>A0A0B6YPZ5_9EUPU</name>
<evidence type="ECO:0000256" key="1">
    <source>
        <dbReference type="SAM" id="SignalP"/>
    </source>
</evidence>
<keyword evidence="1" id="KW-0732">Signal</keyword>
<dbReference type="AlphaFoldDB" id="A0A0B6YPZ5"/>
<accession>A0A0B6YPZ5</accession>
<gene>
    <name evidence="2" type="primary">ORF32679</name>
</gene>
<feature type="signal peptide" evidence="1">
    <location>
        <begin position="1"/>
        <end position="18"/>
    </location>
</feature>
<feature type="non-terminal residue" evidence="2">
    <location>
        <position position="235"/>
    </location>
</feature>
<organism evidence="2">
    <name type="scientific">Arion vulgaris</name>
    <dbReference type="NCBI Taxonomy" id="1028688"/>
    <lineage>
        <taxon>Eukaryota</taxon>
        <taxon>Metazoa</taxon>
        <taxon>Spiralia</taxon>
        <taxon>Lophotrochozoa</taxon>
        <taxon>Mollusca</taxon>
        <taxon>Gastropoda</taxon>
        <taxon>Heterobranchia</taxon>
        <taxon>Euthyneura</taxon>
        <taxon>Panpulmonata</taxon>
        <taxon>Eupulmonata</taxon>
        <taxon>Stylommatophora</taxon>
        <taxon>Helicina</taxon>
        <taxon>Arionoidea</taxon>
        <taxon>Arionidae</taxon>
        <taxon>Arion</taxon>
    </lineage>
</organism>
<sequence>RWIILSFSLGLAALSTSAYLMYREFLPKSASNILETYGTLFRQVIEVEELNQILQSRKQITVGETKNRINDTCTVSCSNTRNVQKELFNDGIDIQISNNSNLVNSSSSNDTSSIRNKRAVGDDVVSLHRRELAKEDYTYHGCCKTRQQYNNFTSLKHPISQKVLRIVQFKKRKQYFLQDVCQHVKSCNRSCDCRQQMITAVALVVDGRPTDEDLDENGDDNFDDMNARLEYVEYE</sequence>
<feature type="chain" id="PRO_5002110826" evidence="1">
    <location>
        <begin position="19"/>
        <end position="235"/>
    </location>
</feature>
<feature type="non-terminal residue" evidence="2">
    <location>
        <position position="1"/>
    </location>
</feature>
<dbReference type="EMBL" id="HACG01011448">
    <property type="protein sequence ID" value="CEK58313.1"/>
    <property type="molecule type" value="Transcribed_RNA"/>
</dbReference>
<proteinExistence type="predicted"/>
<protein>
    <submittedName>
        <fullName evidence="2">Uncharacterized protein</fullName>
    </submittedName>
</protein>